<keyword evidence="2" id="KW-1185">Reference proteome</keyword>
<dbReference type="Pfam" id="PF06892">
    <property type="entry name" value="Phage_CP76"/>
    <property type="match status" value="1"/>
</dbReference>
<protein>
    <submittedName>
        <fullName evidence="1">GP65 protein</fullName>
    </submittedName>
</protein>
<dbReference type="AlphaFoldDB" id="B9YYT0"/>
<dbReference type="Proteomes" id="UP000003165">
    <property type="component" value="Unassembled WGS sequence"/>
</dbReference>
<dbReference type="RefSeq" id="WP_008952285.1">
    <property type="nucleotide sequence ID" value="NZ_ACIS01000001.1"/>
</dbReference>
<evidence type="ECO:0000313" key="1">
    <source>
        <dbReference type="EMBL" id="EEG10283.1"/>
    </source>
</evidence>
<accession>B9YYT0</accession>
<organism evidence="1 2">
    <name type="scientific">Pseudogulbenkiania ferrooxidans 2002</name>
    <dbReference type="NCBI Taxonomy" id="279714"/>
    <lineage>
        <taxon>Bacteria</taxon>
        <taxon>Pseudomonadati</taxon>
        <taxon>Pseudomonadota</taxon>
        <taxon>Betaproteobacteria</taxon>
        <taxon>Neisseriales</taxon>
        <taxon>Chromobacteriaceae</taxon>
        <taxon>Pseudogulbenkiania</taxon>
    </lineage>
</organism>
<proteinExistence type="predicted"/>
<reference evidence="1 2" key="1">
    <citation type="submission" date="2009-02" db="EMBL/GenBank/DDBJ databases">
        <title>Sequencing of the draft genome and assembly of Lutiella nitroferrum 2002.</title>
        <authorList>
            <consortium name="US DOE Joint Genome Institute (JGI-PGF)"/>
            <person name="Lucas S."/>
            <person name="Copeland A."/>
            <person name="Lapidus A."/>
            <person name="Glavina del Rio T."/>
            <person name="Tice H."/>
            <person name="Bruce D."/>
            <person name="Goodwin L."/>
            <person name="Pitluck S."/>
            <person name="Larimer F."/>
            <person name="Land M.L."/>
            <person name="Hauser L."/>
            <person name="Coates J.D."/>
        </authorList>
    </citation>
    <scope>NUCLEOTIDE SEQUENCE [LARGE SCALE GENOMIC DNA]</scope>
    <source>
        <strain evidence="1 2">2002</strain>
    </source>
</reference>
<sequence>MDVKTAAYRMVHDFAGGTPALAELAGIGHQVLVNKVNPNNTTHHLRLDEAAQLSELTGNPVVLFALAERLGFVCMPAMFAERPDRSPILALSGLISAHGDVGEAVSMALEDGRIDSAELVDIEEAILSNIEHLHSVLRAVRVAHRKGVRHEGG</sequence>
<dbReference type="GO" id="GO:0003677">
    <property type="term" value="F:DNA binding"/>
    <property type="evidence" value="ECO:0007669"/>
    <property type="project" value="InterPro"/>
</dbReference>
<dbReference type="EMBL" id="ACIS01000001">
    <property type="protein sequence ID" value="EEG10283.1"/>
    <property type="molecule type" value="Genomic_DNA"/>
</dbReference>
<dbReference type="eggNOG" id="ENOG5032UII">
    <property type="taxonomic scope" value="Bacteria"/>
</dbReference>
<comment type="caution">
    <text evidence="1">The sequence shown here is derived from an EMBL/GenBank/DDBJ whole genome shotgun (WGS) entry which is preliminary data.</text>
</comment>
<evidence type="ECO:0000313" key="2">
    <source>
        <dbReference type="Proteomes" id="UP000003165"/>
    </source>
</evidence>
<name>B9YYT0_9NEIS</name>
<gene>
    <name evidence="1" type="ORF">FuraDRAFT_0265</name>
</gene>
<dbReference type="InterPro" id="IPR009679">
    <property type="entry name" value="Phage_186_CII-like"/>
</dbReference>